<feature type="region of interest" description="Disordered" evidence="4">
    <location>
        <begin position="102"/>
        <end position="138"/>
    </location>
</feature>
<evidence type="ECO:0000313" key="6">
    <source>
        <dbReference type="Proteomes" id="UP000547458"/>
    </source>
</evidence>
<gene>
    <name evidence="5" type="ORF">BJ994_001858</name>
</gene>
<evidence type="ECO:0000256" key="4">
    <source>
        <dbReference type="SAM" id="MobiDB-lite"/>
    </source>
</evidence>
<dbReference type="EMBL" id="JAATJL010000001">
    <property type="protein sequence ID" value="NJC22782.1"/>
    <property type="molecule type" value="Genomic_DNA"/>
</dbReference>
<keyword evidence="6" id="KW-1185">Reference proteome</keyword>
<dbReference type="InterPro" id="IPR036705">
    <property type="entry name" value="Ribosyl_crysJ1_sf"/>
</dbReference>
<protein>
    <submittedName>
        <fullName evidence="5">ADP-ribosylglycohydrolase</fullName>
    </submittedName>
</protein>
<dbReference type="Proteomes" id="UP000547458">
    <property type="component" value="Unassembled WGS sequence"/>
</dbReference>
<comment type="cofactor">
    <cofactor evidence="3">
        <name>Mg(2+)</name>
        <dbReference type="ChEBI" id="CHEBI:18420"/>
    </cofactor>
    <text evidence="3">Binds 2 magnesium ions per subunit.</text>
</comment>
<dbReference type="InterPro" id="IPR005502">
    <property type="entry name" value="Ribosyl_crysJ1"/>
</dbReference>
<dbReference type="AlphaFoldDB" id="A0A846RQD5"/>
<dbReference type="SUPFAM" id="SSF101478">
    <property type="entry name" value="ADP-ribosylglycohydrolase"/>
    <property type="match status" value="1"/>
</dbReference>
<dbReference type="PANTHER" id="PTHR16222:SF24">
    <property type="entry name" value="ADP-RIBOSYLHYDROLASE ARH3"/>
    <property type="match status" value="1"/>
</dbReference>
<dbReference type="PANTHER" id="PTHR16222">
    <property type="entry name" value="ADP-RIBOSYLGLYCOHYDROLASE"/>
    <property type="match status" value="1"/>
</dbReference>
<dbReference type="GO" id="GO:0016787">
    <property type="term" value="F:hydrolase activity"/>
    <property type="evidence" value="ECO:0007669"/>
    <property type="project" value="UniProtKB-KW"/>
</dbReference>
<evidence type="ECO:0000256" key="2">
    <source>
        <dbReference type="ARBA" id="ARBA00022801"/>
    </source>
</evidence>
<evidence type="ECO:0000256" key="1">
    <source>
        <dbReference type="ARBA" id="ARBA00010702"/>
    </source>
</evidence>
<keyword evidence="3" id="KW-0479">Metal-binding</keyword>
<sequence length="315" mass="32164">MTQPPELRSRIAGSLLGGALAEASTATSGRSFADATQLALYTVDGLTEALEWANDGVAADETACLWLAYLRWLRTQGEAPPSSAPAPPSRWLDQQEVMRQRRNPDPTNLSSLAGGQMGSRQRPLASADDGPGALQRSAPFGLLPNVPAAMMERLALDAAAITHGHPDAQHPSAVLAGLVHEIAIRKQPLPDAVRTVAAQAEALGAGSLATDLRALVTDTGSDDLEPPGQNASQTLCTAIRLALTTAHDDGAASFSALLTTAAASGESSRVAAALAGNIVGAVHGIDALPQGAIDTLEGADVVVEMASRLAASIGA</sequence>
<dbReference type="Gene3D" id="1.10.4080.10">
    <property type="entry name" value="ADP-ribosylation/Crystallin J1"/>
    <property type="match status" value="1"/>
</dbReference>
<feature type="binding site" evidence="3">
    <location>
        <position position="60"/>
    </location>
    <ligand>
        <name>Mg(2+)</name>
        <dbReference type="ChEBI" id="CHEBI:18420"/>
        <label>1</label>
    </ligand>
</feature>
<dbReference type="Pfam" id="PF03747">
    <property type="entry name" value="ADP_ribosyl_GH"/>
    <property type="match status" value="1"/>
</dbReference>
<organism evidence="5 6">
    <name type="scientific">Arthrobacter pigmenti</name>
    <dbReference type="NCBI Taxonomy" id="271432"/>
    <lineage>
        <taxon>Bacteria</taxon>
        <taxon>Bacillati</taxon>
        <taxon>Actinomycetota</taxon>
        <taxon>Actinomycetes</taxon>
        <taxon>Micrococcales</taxon>
        <taxon>Micrococcaceae</taxon>
        <taxon>Arthrobacter</taxon>
    </lineage>
</organism>
<evidence type="ECO:0000256" key="3">
    <source>
        <dbReference type="PIRSR" id="PIRSR605502-1"/>
    </source>
</evidence>
<reference evidence="5 6" key="1">
    <citation type="submission" date="2020-03" db="EMBL/GenBank/DDBJ databases">
        <title>Sequencing the genomes of 1000 actinobacteria strains.</title>
        <authorList>
            <person name="Klenk H.-P."/>
        </authorList>
    </citation>
    <scope>NUCLEOTIDE SEQUENCE [LARGE SCALE GENOMIC DNA]</scope>
    <source>
        <strain evidence="5 6">DSM 16403</strain>
    </source>
</reference>
<dbReference type="GO" id="GO:0046872">
    <property type="term" value="F:metal ion binding"/>
    <property type="evidence" value="ECO:0007669"/>
    <property type="project" value="UniProtKB-KW"/>
</dbReference>
<comment type="similarity">
    <text evidence="1">Belongs to the ADP-ribosylglycohydrolase family.</text>
</comment>
<comment type="caution">
    <text evidence="5">The sequence shown here is derived from an EMBL/GenBank/DDBJ whole genome shotgun (WGS) entry which is preliminary data.</text>
</comment>
<keyword evidence="2 5" id="KW-0378">Hydrolase</keyword>
<proteinExistence type="inferred from homology"/>
<dbReference type="RefSeq" id="WP_167993572.1">
    <property type="nucleotide sequence ID" value="NZ_JAATJL010000001.1"/>
</dbReference>
<keyword evidence="3" id="KW-0460">Magnesium</keyword>
<dbReference type="InterPro" id="IPR050792">
    <property type="entry name" value="ADP-ribosylglycohydrolase"/>
</dbReference>
<evidence type="ECO:0000313" key="5">
    <source>
        <dbReference type="EMBL" id="NJC22782.1"/>
    </source>
</evidence>
<name>A0A846RQD5_9MICC</name>
<accession>A0A846RQD5</accession>